<reference evidence="1 2" key="1">
    <citation type="journal article" date="2021" name="Environ. Microbiol.">
        <title>New insights into the diversity and evolution of the archaeal mobilome from three complete genomes of Saccharolobus shibatae.</title>
        <authorList>
            <person name="Medvedeva S."/>
            <person name="Brandt D."/>
            <person name="Cvirkaite-Krupovic V."/>
            <person name="Liu Y."/>
            <person name="Severinov K."/>
            <person name="Ishino S."/>
            <person name="Ishino Y."/>
            <person name="Prangishvili D."/>
            <person name="Kalinowski J."/>
            <person name="Krupovic M."/>
        </authorList>
    </citation>
    <scope>NUCLEOTIDE SEQUENCE [LARGE SCALE GENOMIC DNA]</scope>
    <source>
        <strain evidence="1 2">S38A</strain>
    </source>
</reference>
<keyword evidence="2" id="KW-1185">Reference proteome</keyword>
<accession>A0A8F5C144</accession>
<dbReference type="Proteomes" id="UP000694036">
    <property type="component" value="Chromosome"/>
</dbReference>
<sequence>MLIHISLFNLLRLILEGIESCKFTLFSQLETALRLILEGIESKLFSPPLLFWVGFD</sequence>
<name>A0A8F5C144_9CREN</name>
<dbReference type="AlphaFoldDB" id="A0A8F5C144"/>
<protein>
    <submittedName>
        <fullName evidence="1">Uncharacterized protein</fullName>
    </submittedName>
</protein>
<evidence type="ECO:0000313" key="2">
    <source>
        <dbReference type="Proteomes" id="UP000694036"/>
    </source>
</evidence>
<evidence type="ECO:0000313" key="1">
    <source>
        <dbReference type="EMBL" id="QXJ35111.1"/>
    </source>
</evidence>
<gene>
    <name evidence="1" type="ORF">J5U22_01658</name>
</gene>
<organism evidence="1 2">
    <name type="scientific">Saccharolobus shibatae</name>
    <dbReference type="NCBI Taxonomy" id="2286"/>
    <lineage>
        <taxon>Archaea</taxon>
        <taxon>Thermoproteota</taxon>
        <taxon>Thermoprotei</taxon>
        <taxon>Sulfolobales</taxon>
        <taxon>Sulfolobaceae</taxon>
        <taxon>Saccharolobus</taxon>
    </lineage>
</organism>
<dbReference type="EMBL" id="CP077713">
    <property type="protein sequence ID" value="QXJ35111.1"/>
    <property type="molecule type" value="Genomic_DNA"/>
</dbReference>
<proteinExistence type="predicted"/>